<protein>
    <submittedName>
        <fullName evidence="1">714_t:CDS:1</fullName>
    </submittedName>
</protein>
<feature type="non-terminal residue" evidence="1">
    <location>
        <position position="50"/>
    </location>
</feature>
<evidence type="ECO:0000313" key="2">
    <source>
        <dbReference type="Proteomes" id="UP000789831"/>
    </source>
</evidence>
<comment type="caution">
    <text evidence="1">The sequence shown here is derived from an EMBL/GenBank/DDBJ whole genome shotgun (WGS) entry which is preliminary data.</text>
</comment>
<accession>A0A9N9E5R6</accession>
<sequence length="50" mass="5937">TEMTIEKNQLLMNELFERARDRYYSLVNRDNTEEVVKFVTNLGEALESIL</sequence>
<feature type="non-terminal residue" evidence="1">
    <location>
        <position position="1"/>
    </location>
</feature>
<dbReference type="AlphaFoldDB" id="A0A9N9E5R6"/>
<name>A0A9N9E5R6_9GLOM</name>
<dbReference type="EMBL" id="CAJVPL010005874">
    <property type="protein sequence ID" value="CAG8661140.1"/>
    <property type="molecule type" value="Genomic_DNA"/>
</dbReference>
<reference evidence="1" key="1">
    <citation type="submission" date="2021-06" db="EMBL/GenBank/DDBJ databases">
        <authorList>
            <person name="Kallberg Y."/>
            <person name="Tangrot J."/>
            <person name="Rosling A."/>
        </authorList>
    </citation>
    <scope>NUCLEOTIDE SEQUENCE</scope>
    <source>
        <strain evidence="1">MT106</strain>
    </source>
</reference>
<evidence type="ECO:0000313" key="1">
    <source>
        <dbReference type="EMBL" id="CAG8661140.1"/>
    </source>
</evidence>
<gene>
    <name evidence="1" type="ORF">AGERDE_LOCUS11819</name>
</gene>
<keyword evidence="2" id="KW-1185">Reference proteome</keyword>
<dbReference type="Proteomes" id="UP000789831">
    <property type="component" value="Unassembled WGS sequence"/>
</dbReference>
<dbReference type="OrthoDB" id="5330842at2759"/>
<organism evidence="1 2">
    <name type="scientific">Ambispora gerdemannii</name>
    <dbReference type="NCBI Taxonomy" id="144530"/>
    <lineage>
        <taxon>Eukaryota</taxon>
        <taxon>Fungi</taxon>
        <taxon>Fungi incertae sedis</taxon>
        <taxon>Mucoromycota</taxon>
        <taxon>Glomeromycotina</taxon>
        <taxon>Glomeromycetes</taxon>
        <taxon>Archaeosporales</taxon>
        <taxon>Ambisporaceae</taxon>
        <taxon>Ambispora</taxon>
    </lineage>
</organism>
<proteinExistence type="predicted"/>